<comment type="caution">
    <text evidence="4">The sequence shown here is derived from an EMBL/GenBank/DDBJ whole genome shotgun (WGS) entry which is preliminary data.</text>
</comment>
<feature type="region of interest" description="Disordered" evidence="1">
    <location>
        <begin position="498"/>
        <end position="523"/>
    </location>
</feature>
<feature type="signal peptide" evidence="3">
    <location>
        <begin position="1"/>
        <end position="23"/>
    </location>
</feature>
<keyword evidence="5" id="KW-1185">Reference proteome</keyword>
<evidence type="ECO:0000256" key="1">
    <source>
        <dbReference type="SAM" id="MobiDB-lite"/>
    </source>
</evidence>
<feature type="chain" id="PRO_5042118687" evidence="3">
    <location>
        <begin position="24"/>
        <end position="523"/>
    </location>
</feature>
<keyword evidence="2" id="KW-1133">Transmembrane helix</keyword>
<feature type="compositionally biased region" description="Basic and acidic residues" evidence="1">
    <location>
        <begin position="508"/>
        <end position="523"/>
    </location>
</feature>
<evidence type="ECO:0000256" key="3">
    <source>
        <dbReference type="SAM" id="SignalP"/>
    </source>
</evidence>
<sequence>MGVLCQKLIFAVWLISNLGICSSELVTIKREFLEDVFIVPASKCDSGKDFCKEFNAKPAGNVGECKCFCEHPNATLTFHQGSWTCVGSETTFEGCAQRTHFQNKSGQLIVLRDEVPALFALNRTGDCKVSSSQYINCRGNKVATMALQQTFTIEWDNDELAYGIEIINGPSVAADQSNISDETAFSTGFLAGISVALVVLILATGIFIFYCKRGRQQDRWPNHRTVESLRTTTSELSSGNHDDTYATLNYRHTGTYASSYSIPTTGQAKSPANREEPQYCAIEEGNSATEESQQNNMPICIEQRVYNVVENFEAAPTIEESYEYTYSSIDGPQNETAFPMSIEQRVYNFVEEIQSKTKEGHNDVSTIKHQNNAPIRTEQKQQGEKSSTKEHPSNTPASVEQRVYDLMEDLDIVTVEIPTNQKPNRKRSVEQRVYSLVNEPETTISESPCNNDSGNNKRNTAPLSVEQRLYSLVENLGTRTYEELHNFETKHPEYGVLERPSSNSVCTRDADGQSTIDKRATTL</sequence>
<evidence type="ECO:0000256" key="2">
    <source>
        <dbReference type="SAM" id="Phobius"/>
    </source>
</evidence>
<dbReference type="AlphaFoldDB" id="A0AAD9R0Z1"/>
<feature type="compositionally biased region" description="Basic and acidic residues" evidence="1">
    <location>
        <begin position="377"/>
        <end position="392"/>
    </location>
</feature>
<feature type="compositionally biased region" description="Polar residues" evidence="1">
    <location>
        <begin position="363"/>
        <end position="374"/>
    </location>
</feature>
<feature type="region of interest" description="Disordered" evidence="1">
    <location>
        <begin position="442"/>
        <end position="461"/>
    </location>
</feature>
<dbReference type="Proteomes" id="UP001249851">
    <property type="component" value="Unassembled WGS sequence"/>
</dbReference>
<keyword evidence="3" id="KW-0732">Signal</keyword>
<keyword evidence="2" id="KW-0812">Transmembrane</keyword>
<feature type="region of interest" description="Disordered" evidence="1">
    <location>
        <begin position="357"/>
        <end position="398"/>
    </location>
</feature>
<evidence type="ECO:0000313" key="4">
    <source>
        <dbReference type="EMBL" id="KAK2571138.1"/>
    </source>
</evidence>
<feature type="transmembrane region" description="Helical" evidence="2">
    <location>
        <begin position="189"/>
        <end position="210"/>
    </location>
</feature>
<keyword evidence="2" id="KW-0472">Membrane</keyword>
<organism evidence="4 5">
    <name type="scientific">Acropora cervicornis</name>
    <name type="common">Staghorn coral</name>
    <dbReference type="NCBI Taxonomy" id="6130"/>
    <lineage>
        <taxon>Eukaryota</taxon>
        <taxon>Metazoa</taxon>
        <taxon>Cnidaria</taxon>
        <taxon>Anthozoa</taxon>
        <taxon>Hexacorallia</taxon>
        <taxon>Scleractinia</taxon>
        <taxon>Astrocoeniina</taxon>
        <taxon>Acroporidae</taxon>
        <taxon>Acropora</taxon>
    </lineage>
</organism>
<protein>
    <submittedName>
        <fullName evidence="4">Uncharacterized protein</fullName>
    </submittedName>
</protein>
<proteinExistence type="predicted"/>
<reference evidence="4" key="1">
    <citation type="journal article" date="2023" name="G3 (Bethesda)">
        <title>Whole genome assembly and annotation of the endangered Caribbean coral Acropora cervicornis.</title>
        <authorList>
            <person name="Selwyn J.D."/>
            <person name="Vollmer S.V."/>
        </authorList>
    </citation>
    <scope>NUCLEOTIDE SEQUENCE</scope>
    <source>
        <strain evidence="4">K2</strain>
    </source>
</reference>
<evidence type="ECO:0000313" key="5">
    <source>
        <dbReference type="Proteomes" id="UP001249851"/>
    </source>
</evidence>
<dbReference type="EMBL" id="JARQWQ010000006">
    <property type="protein sequence ID" value="KAK2571138.1"/>
    <property type="molecule type" value="Genomic_DNA"/>
</dbReference>
<accession>A0AAD9R0Z1</accession>
<name>A0AAD9R0Z1_ACRCE</name>
<reference evidence="4" key="2">
    <citation type="journal article" date="2023" name="Science">
        <title>Genomic signatures of disease resistance in endangered staghorn corals.</title>
        <authorList>
            <person name="Vollmer S.V."/>
            <person name="Selwyn J.D."/>
            <person name="Despard B.A."/>
            <person name="Roesel C.L."/>
        </authorList>
    </citation>
    <scope>NUCLEOTIDE SEQUENCE</scope>
    <source>
        <strain evidence="4">K2</strain>
    </source>
</reference>
<gene>
    <name evidence="4" type="ORF">P5673_003699</name>
</gene>